<feature type="compositionally biased region" description="Polar residues" evidence="1">
    <location>
        <begin position="194"/>
        <end position="214"/>
    </location>
</feature>
<organism evidence="2 3">
    <name type="scientific">Neurospora hispaniola</name>
    <dbReference type="NCBI Taxonomy" id="588809"/>
    <lineage>
        <taxon>Eukaryota</taxon>
        <taxon>Fungi</taxon>
        <taxon>Dikarya</taxon>
        <taxon>Ascomycota</taxon>
        <taxon>Pezizomycotina</taxon>
        <taxon>Sordariomycetes</taxon>
        <taxon>Sordariomycetidae</taxon>
        <taxon>Sordariales</taxon>
        <taxon>Sordariaceae</taxon>
        <taxon>Neurospora</taxon>
    </lineage>
</organism>
<reference evidence="2 3" key="1">
    <citation type="journal article" date="2023" name="Mol. Phylogenet. Evol.">
        <title>Genome-scale phylogeny and comparative genomics of the fungal order Sordariales.</title>
        <authorList>
            <person name="Hensen N."/>
            <person name="Bonometti L."/>
            <person name="Westerberg I."/>
            <person name="Brannstrom I.O."/>
            <person name="Guillou S."/>
            <person name="Cros-Aarteil S."/>
            <person name="Calhoun S."/>
            <person name="Haridas S."/>
            <person name="Kuo A."/>
            <person name="Mondo S."/>
            <person name="Pangilinan J."/>
            <person name="Riley R."/>
            <person name="LaButti K."/>
            <person name="Andreopoulos B."/>
            <person name="Lipzen A."/>
            <person name="Chen C."/>
            <person name="Yan M."/>
            <person name="Daum C."/>
            <person name="Ng V."/>
            <person name="Clum A."/>
            <person name="Steindorff A."/>
            <person name="Ohm R.A."/>
            <person name="Martin F."/>
            <person name="Silar P."/>
            <person name="Natvig D.O."/>
            <person name="Lalanne C."/>
            <person name="Gautier V."/>
            <person name="Ament-Velasquez S.L."/>
            <person name="Kruys A."/>
            <person name="Hutchinson M.I."/>
            <person name="Powell A.J."/>
            <person name="Barry K."/>
            <person name="Miller A.N."/>
            <person name="Grigoriev I.V."/>
            <person name="Debuchy R."/>
            <person name="Gladieux P."/>
            <person name="Hiltunen Thoren M."/>
            <person name="Johannesson H."/>
        </authorList>
    </citation>
    <scope>NUCLEOTIDE SEQUENCE [LARGE SCALE GENOMIC DNA]</scope>
    <source>
        <strain evidence="2 3">FGSC 10403</strain>
    </source>
</reference>
<evidence type="ECO:0000313" key="3">
    <source>
        <dbReference type="Proteomes" id="UP001285908"/>
    </source>
</evidence>
<comment type="caution">
    <text evidence="2">The sequence shown here is derived from an EMBL/GenBank/DDBJ whole genome shotgun (WGS) entry which is preliminary data.</text>
</comment>
<proteinExistence type="predicted"/>
<dbReference type="GeneID" id="87875950"/>
<protein>
    <submittedName>
        <fullName evidence="2">Uncharacterized protein</fullName>
    </submittedName>
</protein>
<name>A0AAJ0I4F5_9PEZI</name>
<feature type="compositionally biased region" description="Basic and acidic residues" evidence="1">
    <location>
        <begin position="1"/>
        <end position="30"/>
    </location>
</feature>
<keyword evidence="3" id="KW-1185">Reference proteome</keyword>
<feature type="compositionally biased region" description="Low complexity" evidence="1">
    <location>
        <begin position="50"/>
        <end position="67"/>
    </location>
</feature>
<evidence type="ECO:0000256" key="1">
    <source>
        <dbReference type="SAM" id="MobiDB-lite"/>
    </source>
</evidence>
<feature type="region of interest" description="Disordered" evidence="1">
    <location>
        <begin position="1"/>
        <end position="214"/>
    </location>
</feature>
<accession>A0AAJ0I4F5</accession>
<evidence type="ECO:0000313" key="2">
    <source>
        <dbReference type="EMBL" id="KAK3489473.1"/>
    </source>
</evidence>
<dbReference type="EMBL" id="JAULSX010000006">
    <property type="protein sequence ID" value="KAK3489473.1"/>
    <property type="molecule type" value="Genomic_DNA"/>
</dbReference>
<dbReference type="RefSeq" id="XP_062691180.1">
    <property type="nucleotide sequence ID" value="XM_062838328.1"/>
</dbReference>
<dbReference type="Proteomes" id="UP001285908">
    <property type="component" value="Unassembled WGS sequence"/>
</dbReference>
<feature type="compositionally biased region" description="Polar residues" evidence="1">
    <location>
        <begin position="68"/>
        <end position="91"/>
    </location>
</feature>
<gene>
    <name evidence="2" type="ORF">B0T23DRAFT_397997</name>
</gene>
<sequence length="214" mass="24577">MNGRYETAKEFYERREMEQRAEERSRREFLRTIPGQTPHNDYNVHPQPDAPLATPSSSSSPLTRSSSQHYDTSSTDSRGNQDSGRTYNPNRRLSERVSDHIDGDGHDYTVPNKYPPLRTRTRRSATVPTEGRNSLWRPRPRNGLGVVAEDSHWDPGFNNSYLTSSPSSDDDNRTYVDYNQDQCHQYHPFPEPTLLTSDAQTKPNTKTNSMKKTD</sequence>
<feature type="compositionally biased region" description="Polar residues" evidence="1">
    <location>
        <begin position="157"/>
        <end position="167"/>
    </location>
</feature>
<dbReference type="AlphaFoldDB" id="A0AAJ0I4F5"/>
<feature type="compositionally biased region" description="Basic and acidic residues" evidence="1">
    <location>
        <begin position="92"/>
        <end position="107"/>
    </location>
</feature>